<name>A0A2H1VX95_SPOFR</name>
<dbReference type="SUPFAM" id="SSF50494">
    <property type="entry name" value="Trypsin-like serine proteases"/>
    <property type="match status" value="1"/>
</dbReference>
<protein>
    <submittedName>
        <fullName evidence="5">SFRICE_014069</fullName>
    </submittedName>
</protein>
<dbReference type="EMBL" id="ODYU01004681">
    <property type="protein sequence ID" value="SOQ44824.1"/>
    <property type="molecule type" value="Genomic_DNA"/>
</dbReference>
<dbReference type="InterPro" id="IPR009003">
    <property type="entry name" value="Peptidase_S1_PA"/>
</dbReference>
<feature type="signal peptide" evidence="3">
    <location>
        <begin position="1"/>
        <end position="26"/>
    </location>
</feature>
<dbReference type="GO" id="GO:0004252">
    <property type="term" value="F:serine-type endopeptidase activity"/>
    <property type="evidence" value="ECO:0007669"/>
    <property type="project" value="InterPro"/>
</dbReference>
<evidence type="ECO:0000313" key="5">
    <source>
        <dbReference type="EMBL" id="SOQ44824.1"/>
    </source>
</evidence>
<reference evidence="5" key="1">
    <citation type="submission" date="2016-07" db="EMBL/GenBank/DDBJ databases">
        <authorList>
            <person name="Bretaudeau A."/>
        </authorList>
    </citation>
    <scope>NUCLEOTIDE SEQUENCE</scope>
    <source>
        <strain evidence="5">Rice</strain>
        <tissue evidence="5">Whole body</tissue>
    </source>
</reference>
<dbReference type="InterPro" id="IPR001254">
    <property type="entry name" value="Trypsin_dom"/>
</dbReference>
<evidence type="ECO:0000256" key="1">
    <source>
        <dbReference type="ARBA" id="ARBA00023157"/>
    </source>
</evidence>
<organism evidence="5">
    <name type="scientific">Spodoptera frugiperda</name>
    <name type="common">Fall armyworm</name>
    <dbReference type="NCBI Taxonomy" id="7108"/>
    <lineage>
        <taxon>Eukaryota</taxon>
        <taxon>Metazoa</taxon>
        <taxon>Ecdysozoa</taxon>
        <taxon>Arthropoda</taxon>
        <taxon>Hexapoda</taxon>
        <taxon>Insecta</taxon>
        <taxon>Pterygota</taxon>
        <taxon>Neoptera</taxon>
        <taxon>Endopterygota</taxon>
        <taxon>Lepidoptera</taxon>
        <taxon>Glossata</taxon>
        <taxon>Ditrysia</taxon>
        <taxon>Noctuoidea</taxon>
        <taxon>Noctuidae</taxon>
        <taxon>Amphipyrinae</taxon>
        <taxon>Spodoptera</taxon>
    </lineage>
</organism>
<comment type="similarity">
    <text evidence="2">Belongs to the peptidase S1 family. CLIP subfamily.</text>
</comment>
<dbReference type="Gene3D" id="2.40.10.10">
    <property type="entry name" value="Trypsin-like serine proteases"/>
    <property type="match status" value="1"/>
</dbReference>
<evidence type="ECO:0000256" key="3">
    <source>
        <dbReference type="SAM" id="SignalP"/>
    </source>
</evidence>
<dbReference type="GO" id="GO:0006508">
    <property type="term" value="P:proteolysis"/>
    <property type="evidence" value="ECO:0007669"/>
    <property type="project" value="InterPro"/>
</dbReference>
<proteinExistence type="inferred from homology"/>
<dbReference type="InterPro" id="IPR043504">
    <property type="entry name" value="Peptidase_S1_PA_chymotrypsin"/>
</dbReference>
<evidence type="ECO:0000259" key="4">
    <source>
        <dbReference type="PROSITE" id="PS50240"/>
    </source>
</evidence>
<dbReference type="SMART" id="SM00020">
    <property type="entry name" value="Tryp_SPc"/>
    <property type="match status" value="1"/>
</dbReference>
<keyword evidence="1" id="KW-1015">Disulfide bond</keyword>
<dbReference type="Pfam" id="PF00089">
    <property type="entry name" value="Trypsin"/>
    <property type="match status" value="1"/>
</dbReference>
<sequence>MLFYFILTTMKIFCIFVLALCGAATASVERVTGGNIAQPNQFPSAVSIQHTMQAEPSRLIQGHVCGGTLVTRLYVLTTGTCIMQTQEPDSLPIIMNQYRVYAGGVNLQEHNVDRIRIPVNITLHRDYIGPPAYVNNLAIIGLNAPFGNDIIPVVLPSAGSQLPTMTQCYAAGWGADHINFSESSVQRYVSNYIYDQQVCTIRYNLNSWMNILPSMLCAASWDIVSAGCTGDIGNGLICNGTLHGVLSVSNNCHGNGVPEVYVRVADYVPWIREVTGASSTIQPGMAMLVLFAVIQFITVKIIS</sequence>
<gene>
    <name evidence="5" type="ORF">SFRICE_014069</name>
</gene>
<accession>A0A2H1VX95</accession>
<dbReference type="CDD" id="cd00190">
    <property type="entry name" value="Tryp_SPc"/>
    <property type="match status" value="1"/>
</dbReference>
<feature type="chain" id="PRO_5013796303" evidence="3">
    <location>
        <begin position="27"/>
        <end position="303"/>
    </location>
</feature>
<keyword evidence="3" id="KW-0732">Signal</keyword>
<dbReference type="AlphaFoldDB" id="A0A2H1VX95"/>
<evidence type="ECO:0000256" key="2">
    <source>
        <dbReference type="ARBA" id="ARBA00024195"/>
    </source>
</evidence>
<dbReference type="PANTHER" id="PTHR24256">
    <property type="entry name" value="TRYPTASE-RELATED"/>
    <property type="match status" value="1"/>
</dbReference>
<dbReference type="PROSITE" id="PS50240">
    <property type="entry name" value="TRYPSIN_DOM"/>
    <property type="match status" value="1"/>
</dbReference>
<dbReference type="InterPro" id="IPR051487">
    <property type="entry name" value="Ser/Thr_Proteases_Immune/Dev"/>
</dbReference>
<feature type="domain" description="Peptidase S1" evidence="4">
    <location>
        <begin position="31"/>
        <end position="276"/>
    </location>
</feature>